<keyword evidence="2" id="KW-1185">Reference proteome</keyword>
<gene>
    <name evidence="1" type="ORF">BDY19DRAFT_939425</name>
</gene>
<name>A0ACB8U7U0_9APHY</name>
<evidence type="ECO:0000313" key="1">
    <source>
        <dbReference type="EMBL" id="KAI0090290.1"/>
    </source>
</evidence>
<sequence length="424" mass="46714">MMATIPNVDGELPAYSQHVNARADPQVAHSFQLMKGEHPFLVVVLNSGAGSVRVGSESVPVLSQRQTLAGTVTLNLLEGMRIRSVTVLVIGELKKGYTVHRFLSMRRELYTVETGGDVTSPSTEAPGTSVRRKAWLTGHQLWQYSLKLPKGVSILCDGGPKSFRLPPTFVDRLGNFSIEYCLQVRIKTGFFNSDHKLICPFHYVPVLRPRLPSLLRQITQSEWAVASCPEDDPDGWKALPGVDITGVLFSSRRVQLTCELFVPLPLYYTRGAAVPIHLVISSKDDQTLDLLSSPHAPRVVFTRTMSFTPWQGSYAMGRNVNEPSETHTEQMASAGFTLIPGGGEERRVLRGQLVVPGHLVPEFRILNYTLEYSIAIYPFEVVGFSPSAPSRKPILQQTVQIATTHAIAPSLDPTQAPPTYTPTS</sequence>
<accession>A0ACB8U7U0</accession>
<evidence type="ECO:0000313" key="2">
    <source>
        <dbReference type="Proteomes" id="UP001055072"/>
    </source>
</evidence>
<reference evidence="1" key="1">
    <citation type="journal article" date="2021" name="Environ. Microbiol.">
        <title>Gene family expansions and transcriptome signatures uncover fungal adaptations to wood decay.</title>
        <authorList>
            <person name="Hage H."/>
            <person name="Miyauchi S."/>
            <person name="Viragh M."/>
            <person name="Drula E."/>
            <person name="Min B."/>
            <person name="Chaduli D."/>
            <person name="Navarro D."/>
            <person name="Favel A."/>
            <person name="Norest M."/>
            <person name="Lesage-Meessen L."/>
            <person name="Balint B."/>
            <person name="Merenyi Z."/>
            <person name="de Eugenio L."/>
            <person name="Morin E."/>
            <person name="Martinez A.T."/>
            <person name="Baldrian P."/>
            <person name="Stursova M."/>
            <person name="Martinez M.J."/>
            <person name="Novotny C."/>
            <person name="Magnuson J.K."/>
            <person name="Spatafora J.W."/>
            <person name="Maurice S."/>
            <person name="Pangilinan J."/>
            <person name="Andreopoulos W."/>
            <person name="LaButti K."/>
            <person name="Hundley H."/>
            <person name="Na H."/>
            <person name="Kuo A."/>
            <person name="Barry K."/>
            <person name="Lipzen A."/>
            <person name="Henrissat B."/>
            <person name="Riley R."/>
            <person name="Ahrendt S."/>
            <person name="Nagy L.G."/>
            <person name="Grigoriev I.V."/>
            <person name="Martin F."/>
            <person name="Rosso M.N."/>
        </authorList>
    </citation>
    <scope>NUCLEOTIDE SEQUENCE</scope>
    <source>
        <strain evidence="1">CBS 384.51</strain>
    </source>
</reference>
<dbReference type="EMBL" id="MU274908">
    <property type="protein sequence ID" value="KAI0090290.1"/>
    <property type="molecule type" value="Genomic_DNA"/>
</dbReference>
<proteinExistence type="predicted"/>
<dbReference type="Proteomes" id="UP001055072">
    <property type="component" value="Unassembled WGS sequence"/>
</dbReference>
<protein>
    <submittedName>
        <fullName evidence="1">Uncharacterized protein</fullName>
    </submittedName>
</protein>
<organism evidence="1 2">
    <name type="scientific">Irpex rosettiformis</name>
    <dbReference type="NCBI Taxonomy" id="378272"/>
    <lineage>
        <taxon>Eukaryota</taxon>
        <taxon>Fungi</taxon>
        <taxon>Dikarya</taxon>
        <taxon>Basidiomycota</taxon>
        <taxon>Agaricomycotina</taxon>
        <taxon>Agaricomycetes</taxon>
        <taxon>Polyporales</taxon>
        <taxon>Irpicaceae</taxon>
        <taxon>Irpex</taxon>
    </lineage>
</organism>
<comment type="caution">
    <text evidence="1">The sequence shown here is derived from an EMBL/GenBank/DDBJ whole genome shotgun (WGS) entry which is preliminary data.</text>
</comment>